<keyword evidence="6" id="KW-0862">Zinc</keyword>
<dbReference type="GeneID" id="17275245"/>
<dbReference type="Gene3D" id="1.10.720.30">
    <property type="entry name" value="SAP domain"/>
    <property type="match status" value="1"/>
</dbReference>
<evidence type="ECO:0000256" key="1">
    <source>
        <dbReference type="ARBA" id="ARBA00004123"/>
    </source>
</evidence>
<dbReference type="Gene3D" id="4.10.60.10">
    <property type="entry name" value="Zinc finger, CCHC-type"/>
    <property type="match status" value="1"/>
</dbReference>
<dbReference type="EnsemblProtists" id="EOD29971">
    <property type="protein sequence ID" value="EOD29971"/>
    <property type="gene ID" value="EMIHUDRAFT_99431"/>
</dbReference>
<reference evidence="14" key="1">
    <citation type="journal article" date="2013" name="Nature">
        <title>Pan genome of the phytoplankton Emiliania underpins its global distribution.</title>
        <authorList>
            <person name="Read B.A."/>
            <person name="Kegel J."/>
            <person name="Klute M.J."/>
            <person name="Kuo A."/>
            <person name="Lefebvre S.C."/>
            <person name="Maumus F."/>
            <person name="Mayer C."/>
            <person name="Miller J."/>
            <person name="Monier A."/>
            <person name="Salamov A."/>
            <person name="Young J."/>
            <person name="Aguilar M."/>
            <person name="Claverie J.M."/>
            <person name="Frickenhaus S."/>
            <person name="Gonzalez K."/>
            <person name="Herman E.K."/>
            <person name="Lin Y.C."/>
            <person name="Napier J."/>
            <person name="Ogata H."/>
            <person name="Sarno A.F."/>
            <person name="Shmutz J."/>
            <person name="Schroeder D."/>
            <person name="de Vargas C."/>
            <person name="Verret F."/>
            <person name="von Dassow P."/>
            <person name="Valentin K."/>
            <person name="Van de Peer Y."/>
            <person name="Wheeler G."/>
            <person name="Dacks J.B."/>
            <person name="Delwiche C.F."/>
            <person name="Dyhrman S.T."/>
            <person name="Glockner G."/>
            <person name="John U."/>
            <person name="Richards T."/>
            <person name="Worden A.Z."/>
            <person name="Zhang X."/>
            <person name="Grigoriev I.V."/>
            <person name="Allen A.E."/>
            <person name="Bidle K."/>
            <person name="Borodovsky M."/>
            <person name="Bowler C."/>
            <person name="Brownlee C."/>
            <person name="Cock J.M."/>
            <person name="Elias M."/>
            <person name="Gladyshev V.N."/>
            <person name="Groth M."/>
            <person name="Guda C."/>
            <person name="Hadaegh A."/>
            <person name="Iglesias-Rodriguez M.D."/>
            <person name="Jenkins J."/>
            <person name="Jones B.M."/>
            <person name="Lawson T."/>
            <person name="Leese F."/>
            <person name="Lindquist E."/>
            <person name="Lobanov A."/>
            <person name="Lomsadze A."/>
            <person name="Malik S.B."/>
            <person name="Marsh M.E."/>
            <person name="Mackinder L."/>
            <person name="Mock T."/>
            <person name="Mueller-Roeber B."/>
            <person name="Pagarete A."/>
            <person name="Parker M."/>
            <person name="Probert I."/>
            <person name="Quesneville H."/>
            <person name="Raines C."/>
            <person name="Rensing S.A."/>
            <person name="Riano-Pachon D.M."/>
            <person name="Richier S."/>
            <person name="Rokitta S."/>
            <person name="Shiraiwa Y."/>
            <person name="Soanes D.M."/>
            <person name="van der Giezen M."/>
            <person name="Wahlund T.M."/>
            <person name="Williams B."/>
            <person name="Wilson W."/>
            <person name="Wolfe G."/>
            <person name="Wurch L.L."/>
        </authorList>
    </citation>
    <scope>NUCLEOTIDE SEQUENCE</scope>
</reference>
<dbReference type="STRING" id="2903.R1F415"/>
<dbReference type="eggNOG" id="KOG1001">
    <property type="taxonomic scope" value="Eukaryota"/>
</dbReference>
<dbReference type="GO" id="GO:0003676">
    <property type="term" value="F:nucleic acid binding"/>
    <property type="evidence" value="ECO:0007669"/>
    <property type="project" value="InterPro"/>
</dbReference>
<evidence type="ECO:0000313" key="13">
    <source>
        <dbReference type="EnsemblProtists" id="EOD29971"/>
    </source>
</evidence>
<evidence type="ECO:0000256" key="4">
    <source>
        <dbReference type="ARBA" id="ARBA00022801"/>
    </source>
</evidence>
<evidence type="ECO:0000256" key="7">
    <source>
        <dbReference type="ARBA" id="ARBA00022840"/>
    </source>
</evidence>
<evidence type="ECO:0000259" key="11">
    <source>
        <dbReference type="PROSITE" id="PS50158"/>
    </source>
</evidence>
<evidence type="ECO:0000256" key="3">
    <source>
        <dbReference type="ARBA" id="ARBA00022741"/>
    </source>
</evidence>
<dbReference type="InterPro" id="IPR001878">
    <property type="entry name" value="Znf_CCHC"/>
</dbReference>
<dbReference type="SUPFAM" id="SSF52540">
    <property type="entry name" value="P-loop containing nucleoside triphosphate hydrolases"/>
    <property type="match status" value="1"/>
</dbReference>
<evidence type="ECO:0000313" key="14">
    <source>
        <dbReference type="Proteomes" id="UP000013827"/>
    </source>
</evidence>
<keyword evidence="2" id="KW-0479">Metal-binding</keyword>
<dbReference type="Proteomes" id="UP000013827">
    <property type="component" value="Unassembled WGS sequence"/>
</dbReference>
<dbReference type="InterPro" id="IPR000330">
    <property type="entry name" value="SNF2_N"/>
</dbReference>
<dbReference type="InterPro" id="IPR036875">
    <property type="entry name" value="Znf_CCHC_sf"/>
</dbReference>
<feature type="domain" description="CCHC-type" evidence="11">
    <location>
        <begin position="39"/>
        <end position="53"/>
    </location>
</feature>
<dbReference type="Pfam" id="PF00098">
    <property type="entry name" value="zf-CCHC"/>
    <property type="match status" value="1"/>
</dbReference>
<dbReference type="InterPro" id="IPR014905">
    <property type="entry name" value="HIRAN"/>
</dbReference>
<keyword evidence="5" id="KW-0347">Helicase</keyword>
<dbReference type="SUPFAM" id="SSF57756">
    <property type="entry name" value="Retrovirus zinc finger-like domains"/>
    <property type="match status" value="1"/>
</dbReference>
<dbReference type="PANTHER" id="PTHR45626">
    <property type="entry name" value="TRANSCRIPTION TERMINATION FACTOR 2-RELATED"/>
    <property type="match status" value="1"/>
</dbReference>
<dbReference type="Pfam" id="PF08797">
    <property type="entry name" value="HIRAN"/>
    <property type="match status" value="1"/>
</dbReference>
<feature type="compositionally biased region" description="Basic and acidic residues" evidence="10">
    <location>
        <begin position="691"/>
        <end position="708"/>
    </location>
</feature>
<dbReference type="SMART" id="SM00343">
    <property type="entry name" value="ZnF_C2HC"/>
    <property type="match status" value="1"/>
</dbReference>
<evidence type="ECO:0000256" key="2">
    <source>
        <dbReference type="ARBA" id="ARBA00022723"/>
    </source>
</evidence>
<dbReference type="RefSeq" id="XP_005782400.1">
    <property type="nucleotide sequence ID" value="XM_005782343.1"/>
</dbReference>
<dbReference type="Pfam" id="PF00176">
    <property type="entry name" value="SNF2-rel_dom"/>
    <property type="match status" value="1"/>
</dbReference>
<feature type="compositionally biased region" description="Low complexity" evidence="10">
    <location>
        <begin position="65"/>
        <end position="100"/>
    </location>
</feature>
<feature type="region of interest" description="Disordered" evidence="10">
    <location>
        <begin position="420"/>
        <end position="466"/>
    </location>
</feature>
<dbReference type="InterPro" id="IPR036361">
    <property type="entry name" value="SAP_dom_sf"/>
</dbReference>
<dbReference type="GO" id="GO:0005524">
    <property type="term" value="F:ATP binding"/>
    <property type="evidence" value="ECO:0007669"/>
    <property type="project" value="UniProtKB-KW"/>
</dbReference>
<evidence type="ECO:0000256" key="6">
    <source>
        <dbReference type="ARBA" id="ARBA00022833"/>
    </source>
</evidence>
<keyword evidence="4" id="KW-0378">Hydrolase</keyword>
<evidence type="ECO:0000256" key="5">
    <source>
        <dbReference type="ARBA" id="ARBA00022806"/>
    </source>
</evidence>
<keyword evidence="9" id="KW-0863">Zinc-finger</keyword>
<dbReference type="GO" id="GO:0004386">
    <property type="term" value="F:helicase activity"/>
    <property type="evidence" value="ECO:0007669"/>
    <property type="project" value="UniProtKB-KW"/>
</dbReference>
<name>A0A0D3K2I6_EMIH1</name>
<dbReference type="SMART" id="SM00487">
    <property type="entry name" value="DEXDc"/>
    <property type="match status" value="1"/>
</dbReference>
<dbReference type="GO" id="GO:0005634">
    <property type="term" value="C:nucleus"/>
    <property type="evidence" value="ECO:0007669"/>
    <property type="project" value="UniProtKB-SubCell"/>
</dbReference>
<comment type="subcellular location">
    <subcellularLocation>
        <location evidence="1">Nucleus</location>
    </subcellularLocation>
</comment>
<dbReference type="PANTHER" id="PTHR45626:SF17">
    <property type="entry name" value="HELICASE-LIKE TRANSCRIPTION FACTOR"/>
    <property type="match status" value="1"/>
</dbReference>
<dbReference type="HOGENOM" id="CLU_382406_0_0_1"/>
<keyword evidence="8" id="KW-0539">Nucleus</keyword>
<feature type="region of interest" description="Disordered" evidence="10">
    <location>
        <begin position="1"/>
        <end position="27"/>
    </location>
</feature>
<dbReference type="InterPro" id="IPR038718">
    <property type="entry name" value="SNF2-like_sf"/>
</dbReference>
<evidence type="ECO:0000256" key="8">
    <source>
        <dbReference type="ARBA" id="ARBA00023242"/>
    </source>
</evidence>
<proteinExistence type="predicted"/>
<feature type="region of interest" description="Disordered" evidence="10">
    <location>
        <begin position="673"/>
        <end position="724"/>
    </location>
</feature>
<dbReference type="GO" id="GO:0016818">
    <property type="term" value="F:hydrolase activity, acting on acid anhydrides, in phosphorus-containing anhydrides"/>
    <property type="evidence" value="ECO:0007669"/>
    <property type="project" value="InterPro"/>
</dbReference>
<keyword evidence="7" id="KW-0067">ATP-binding</keyword>
<feature type="domain" description="SAP" evidence="12">
    <location>
        <begin position="468"/>
        <end position="502"/>
    </location>
</feature>
<dbReference type="PaxDb" id="2903-EOD29971"/>
<evidence type="ECO:0008006" key="15">
    <source>
        <dbReference type="Google" id="ProtNLM"/>
    </source>
</evidence>
<keyword evidence="14" id="KW-1185">Reference proteome</keyword>
<dbReference type="InterPro" id="IPR027417">
    <property type="entry name" value="P-loop_NTPase"/>
</dbReference>
<dbReference type="PROSITE" id="PS50800">
    <property type="entry name" value="SAP"/>
    <property type="match status" value="1"/>
</dbReference>
<feature type="region of interest" description="Disordered" evidence="10">
    <location>
        <begin position="57"/>
        <end position="100"/>
    </location>
</feature>
<dbReference type="PROSITE" id="PS50158">
    <property type="entry name" value="ZF_CCHC"/>
    <property type="match status" value="1"/>
</dbReference>
<evidence type="ECO:0000256" key="9">
    <source>
        <dbReference type="PROSITE-ProRule" id="PRU00047"/>
    </source>
</evidence>
<dbReference type="InterPro" id="IPR050628">
    <property type="entry name" value="SNF2_RAD54_helicase_TF"/>
</dbReference>
<keyword evidence="3" id="KW-0547">Nucleotide-binding</keyword>
<sequence>MRRGFGRGGYGGRGYGGRGYGGRGSGGAKKSTYGSYGACFKCGQPGHWAPQCPYNRAPAQPANRSSGAASSSYAPAPSSYTPTSSSSAPAPSAAPASTAPSTAIVPKPWVRLPATPVSQDYLDEHEVCYGTLNVPIVGCQYYQGVLHQGEMASLVREPNNQYDKNAIRVDNLSAAQVGHVKRTYAAALAPIMDDPSPAAPRVEVTIPREPTNMYEVLGELKMIGLKEHAEAAVAALRAGGHFTLKDGYAAKAAAAQQAAAQLAAQQAAAAQQAWQQQLAWQQPVAQPVQVVKMDAASCERELNALFEKELALQGAISTDAAAAALSASVVRSALLPHQLQALAWMMAQEDEATPPPASVYERRLEKGQEVWFCTVTNSSTAVKPHGARGGLLCDDMGLGKTLTTLALIAVNQPDGVRLSGAAPAAPAAPAKEEEMAEAAAAEDEAAAEEEAEEEEQEEFDEEEEVRQAKRLRVGELREALAAHGQEESGTKPVLVERLVNTKRSAAAAARAAKQLSAAAAAKQAASAAAAKAASAEEAEGRSVAAEAAAAAHAAGCGGTLVVCPTSVLSNWATQMGEHVPGALRVATHHGAGKESAEGLAAAHVVLTTYGTLGAEWKAWTAAKEGGGGKKRKQGAHGSLFDLHWHRIVLDEARAARAHAPAVRPSWRRRDARWRPRIPACSPTEPPQGRARQLEGGKRDAAAAAHESRWPLGRQSDPDLQQTAD</sequence>
<protein>
    <recommendedName>
        <fullName evidence="15">CCHC-type domain-containing protein</fullName>
    </recommendedName>
</protein>
<dbReference type="GO" id="GO:0008270">
    <property type="term" value="F:zinc ion binding"/>
    <property type="evidence" value="ECO:0007669"/>
    <property type="project" value="UniProtKB-KW"/>
</dbReference>
<feature type="compositionally biased region" description="Acidic residues" evidence="10">
    <location>
        <begin position="434"/>
        <end position="464"/>
    </location>
</feature>
<dbReference type="GO" id="GO:0008094">
    <property type="term" value="F:ATP-dependent activity, acting on DNA"/>
    <property type="evidence" value="ECO:0007669"/>
    <property type="project" value="TreeGrafter"/>
</dbReference>
<dbReference type="GO" id="GO:0006281">
    <property type="term" value="P:DNA repair"/>
    <property type="evidence" value="ECO:0007669"/>
    <property type="project" value="TreeGrafter"/>
</dbReference>
<dbReference type="AlphaFoldDB" id="A0A0D3K2I6"/>
<accession>A0A0D3K2I6</accession>
<dbReference type="Gene3D" id="3.40.50.10810">
    <property type="entry name" value="Tandem AAA-ATPase domain"/>
    <property type="match status" value="2"/>
</dbReference>
<evidence type="ECO:0000259" key="12">
    <source>
        <dbReference type="PROSITE" id="PS50800"/>
    </source>
</evidence>
<dbReference type="KEGG" id="ehx:EMIHUDRAFT_99431"/>
<dbReference type="SMART" id="SM00910">
    <property type="entry name" value="HIRAN"/>
    <property type="match status" value="1"/>
</dbReference>
<organism evidence="13 14">
    <name type="scientific">Emiliania huxleyi (strain CCMP1516)</name>
    <dbReference type="NCBI Taxonomy" id="280463"/>
    <lineage>
        <taxon>Eukaryota</taxon>
        <taxon>Haptista</taxon>
        <taxon>Haptophyta</taxon>
        <taxon>Prymnesiophyceae</taxon>
        <taxon>Isochrysidales</taxon>
        <taxon>Noelaerhabdaceae</taxon>
        <taxon>Emiliania</taxon>
    </lineage>
</organism>
<evidence type="ECO:0000256" key="10">
    <source>
        <dbReference type="SAM" id="MobiDB-lite"/>
    </source>
</evidence>
<dbReference type="InterPro" id="IPR014001">
    <property type="entry name" value="Helicase_ATP-bd"/>
</dbReference>
<dbReference type="InterPro" id="IPR003034">
    <property type="entry name" value="SAP_dom"/>
</dbReference>
<dbReference type="Gene3D" id="3.30.70.2330">
    <property type="match status" value="1"/>
</dbReference>
<reference evidence="13" key="2">
    <citation type="submission" date="2024-10" db="UniProtKB">
        <authorList>
            <consortium name="EnsemblProtists"/>
        </authorList>
    </citation>
    <scope>IDENTIFICATION</scope>
</reference>